<protein>
    <submittedName>
        <fullName evidence="5">Uncharacterized protein</fullName>
    </submittedName>
</protein>
<feature type="domain" description="DUF7840" evidence="3">
    <location>
        <begin position="397"/>
        <end position="615"/>
    </location>
</feature>
<sequence>MFKRLAWLALCVCAPLSAAPHIDNQRLQQLANDPFWISLGHYETAKLGGWRSYVSDKKFFLAPDGNEHPDRELAATVQALYAPASAGEQHAQCVYPARTRWLKAQLELNGLPTPDCAEFKQWFKDVSPHSAVMIFPAAYLNSPSSMFGHTLLRIDQANVQSDKTSLLSYAINFGAYIEGSDNSILYAWKGLMGGYPGLFALVPYQEKLSEYRSLENRDLWEYRLNLTQQETERMVEHVWELKQIQFDYFFFDENCSYRLLELLQVARPSLHLTEQFPLTAIPTDTVKAVKEAGLVESIEYRPSRERELLSRAEPLTSEEQQWVLKVSADQKQLQTPAFKALPRDRQALIIDGAYRLERYRANGQERDPQRAQRSFELLRAINQNPPPELEIPQPGLPEDGHESRTWQAGIGTRGDKAFGEYGLRMAYHDLNDNMESFPLGAQIEILQMKLRQYEGNDWQLQQLDLATIRSLTPRNELLQPLSWQVTGGLERVPGKHDDETLVSHVNGGGGGTWQLGDDMLGFALGTVRVEHNNDFAGFIAPAAGFNSGLLWKNPLGNFSLEAKGDYFTNGEVRRSVSLNQQWELSRNLGVRLSAQREFSHLASPENEVMLEVKWYHY</sequence>
<reference evidence="5 6" key="1">
    <citation type="submission" date="2016-10" db="EMBL/GenBank/DDBJ databases">
        <title>Comparative genome analysis of multiple Pseudomonas spp. focuses on biocontrol and plant growth promoting traits.</title>
        <authorList>
            <person name="Tao X.-Y."/>
            <person name="Taylor C.G."/>
        </authorList>
    </citation>
    <scope>NUCLEOTIDE SEQUENCE [LARGE SCALE GENOMIC DNA]</scope>
    <source>
        <strain evidence="5 6">48C10</strain>
    </source>
</reference>
<evidence type="ECO:0000313" key="6">
    <source>
        <dbReference type="Proteomes" id="UP000284168"/>
    </source>
</evidence>
<comment type="caution">
    <text evidence="5">The sequence shown here is derived from an EMBL/GenBank/DDBJ whole genome shotgun (WGS) entry which is preliminary data.</text>
</comment>
<feature type="chain" id="PRO_5019118267" evidence="1">
    <location>
        <begin position="19"/>
        <end position="617"/>
    </location>
</feature>
<feature type="domain" description="DUF7843" evidence="4">
    <location>
        <begin position="28"/>
        <end position="105"/>
    </location>
</feature>
<accession>A0A423IK20</accession>
<dbReference type="InterPro" id="IPR025178">
    <property type="entry name" value="Lnb_N"/>
</dbReference>
<dbReference type="InterPro" id="IPR057162">
    <property type="entry name" value="DUF7840"/>
</dbReference>
<gene>
    <name evidence="5" type="ORF">BK663_17425</name>
</gene>
<evidence type="ECO:0000259" key="3">
    <source>
        <dbReference type="Pfam" id="PF25222"/>
    </source>
</evidence>
<evidence type="ECO:0000259" key="2">
    <source>
        <dbReference type="Pfam" id="PF13387"/>
    </source>
</evidence>
<evidence type="ECO:0000313" key="5">
    <source>
        <dbReference type="EMBL" id="RON25776.1"/>
    </source>
</evidence>
<proteinExistence type="predicted"/>
<evidence type="ECO:0000256" key="1">
    <source>
        <dbReference type="SAM" id="SignalP"/>
    </source>
</evidence>
<dbReference type="InterPro" id="IPR057165">
    <property type="entry name" value="DUF7843"/>
</dbReference>
<dbReference type="Pfam" id="PF25222">
    <property type="entry name" value="DUF7840"/>
    <property type="match status" value="1"/>
</dbReference>
<feature type="signal peptide" evidence="1">
    <location>
        <begin position="1"/>
        <end position="18"/>
    </location>
</feature>
<dbReference type="AlphaFoldDB" id="A0A423IK20"/>
<name>A0A423IK20_9PSED</name>
<organism evidence="5 6">
    <name type="scientific">Pseudomonas lini</name>
    <dbReference type="NCBI Taxonomy" id="163011"/>
    <lineage>
        <taxon>Bacteria</taxon>
        <taxon>Pseudomonadati</taxon>
        <taxon>Pseudomonadota</taxon>
        <taxon>Gammaproteobacteria</taxon>
        <taxon>Pseudomonadales</taxon>
        <taxon>Pseudomonadaceae</taxon>
        <taxon>Pseudomonas</taxon>
    </lineage>
</organism>
<evidence type="ECO:0000259" key="4">
    <source>
        <dbReference type="Pfam" id="PF25225"/>
    </source>
</evidence>
<dbReference type="EMBL" id="MOBN01000031">
    <property type="protein sequence ID" value="RON25776.1"/>
    <property type="molecule type" value="Genomic_DNA"/>
</dbReference>
<dbReference type="Pfam" id="PF13387">
    <property type="entry name" value="Lnb_N"/>
    <property type="match status" value="1"/>
</dbReference>
<dbReference type="RefSeq" id="WP_123721388.1">
    <property type="nucleotide sequence ID" value="NZ_MOBN01000031.1"/>
</dbReference>
<feature type="domain" description="Lnb N-terminal periplasmic" evidence="2">
    <location>
        <begin position="118"/>
        <end position="291"/>
    </location>
</feature>
<dbReference type="Proteomes" id="UP000284168">
    <property type="component" value="Unassembled WGS sequence"/>
</dbReference>
<dbReference type="Pfam" id="PF25225">
    <property type="entry name" value="DUF7843"/>
    <property type="match status" value="1"/>
</dbReference>
<keyword evidence="1" id="KW-0732">Signal</keyword>